<dbReference type="RefSeq" id="WP_191274652.1">
    <property type="nucleotide sequence ID" value="NZ_BNDS01000015.1"/>
</dbReference>
<reference evidence="1 2" key="1">
    <citation type="journal article" date="2022" name="Int. J. Syst. Evol. Microbiol.">
        <title>Neobacillus kokaensis sp. nov., isolated from soil.</title>
        <authorList>
            <person name="Yuki K."/>
            <person name="Matsubara H."/>
            <person name="Yamaguchi S."/>
        </authorList>
    </citation>
    <scope>NUCLEOTIDE SEQUENCE [LARGE SCALE GENOMIC DNA]</scope>
    <source>
        <strain evidence="1 2">LOB 377</strain>
    </source>
</reference>
<dbReference type="InterPro" id="IPR046556">
    <property type="entry name" value="DUF6710"/>
</dbReference>
<comment type="caution">
    <text evidence="1">The sequence shown here is derived from an EMBL/GenBank/DDBJ whole genome shotgun (WGS) entry which is preliminary data.</text>
</comment>
<dbReference type="Proteomes" id="UP000637074">
    <property type="component" value="Unassembled WGS sequence"/>
</dbReference>
<gene>
    <name evidence="1" type="ORF">AM1BK_32930</name>
</gene>
<keyword evidence="2" id="KW-1185">Reference proteome</keyword>
<evidence type="ECO:0000313" key="1">
    <source>
        <dbReference type="EMBL" id="GHH99750.1"/>
    </source>
</evidence>
<dbReference type="EMBL" id="BNDS01000015">
    <property type="protein sequence ID" value="GHH99750.1"/>
    <property type="molecule type" value="Genomic_DNA"/>
</dbReference>
<sequence length="238" mass="27799">MLNFFRTKKININNEENTKNEKHLQNYKNILFVATTILKSDNPHRIYDLIYSLGKPYQFEVVNLCIKGVPLSNNSAFFIEHLFFKNGNKYFRFKKTDETGNFINYTSCKKKTTIHPSDSLIFAFPWKCNRLLDAFNNIGEKVGYKWKQDPLNHRVVLIHPLNIGYVTNGNHSTVMNIINNEAPMYVTAELNLAPIYEELYTDGQYFRRIKDKQKVDEVASVEFAAIFEIGKLILRNKV</sequence>
<accession>A0ABQ3N7C3</accession>
<name>A0ABQ3N7C3_9BACI</name>
<organism evidence="1 2">
    <name type="scientific">Neobacillus kokaensis</name>
    <dbReference type="NCBI Taxonomy" id="2759023"/>
    <lineage>
        <taxon>Bacteria</taxon>
        <taxon>Bacillati</taxon>
        <taxon>Bacillota</taxon>
        <taxon>Bacilli</taxon>
        <taxon>Bacillales</taxon>
        <taxon>Bacillaceae</taxon>
        <taxon>Neobacillus</taxon>
    </lineage>
</organism>
<proteinExistence type="predicted"/>
<dbReference type="Pfam" id="PF20457">
    <property type="entry name" value="DUF6710"/>
    <property type="match status" value="1"/>
</dbReference>
<protein>
    <submittedName>
        <fullName evidence="1">Uncharacterized protein</fullName>
    </submittedName>
</protein>
<evidence type="ECO:0000313" key="2">
    <source>
        <dbReference type="Proteomes" id="UP000637074"/>
    </source>
</evidence>